<dbReference type="EMBL" id="CP020715">
    <property type="protein sequence ID" value="ARJ04992.1"/>
    <property type="molecule type" value="Genomic_DNA"/>
</dbReference>
<dbReference type="InterPro" id="IPR001647">
    <property type="entry name" value="HTH_TetR"/>
</dbReference>
<dbReference type="InterPro" id="IPR009057">
    <property type="entry name" value="Homeodomain-like_sf"/>
</dbReference>
<organism evidence="2 3">
    <name type="scientific">Cnuibacter physcomitrellae</name>
    <dbReference type="NCBI Taxonomy" id="1619308"/>
    <lineage>
        <taxon>Bacteria</taxon>
        <taxon>Bacillati</taxon>
        <taxon>Actinomycetota</taxon>
        <taxon>Actinomycetes</taxon>
        <taxon>Micrococcales</taxon>
        <taxon>Microbacteriaceae</taxon>
        <taxon>Cnuibacter</taxon>
    </lineage>
</organism>
<evidence type="ECO:0000313" key="2">
    <source>
        <dbReference type="EMBL" id="ARJ04992.1"/>
    </source>
</evidence>
<dbReference type="Proteomes" id="UP000192775">
    <property type="component" value="Chromosome"/>
</dbReference>
<reference evidence="2 3" key="1">
    <citation type="submission" date="2017-04" db="EMBL/GenBank/DDBJ databases">
        <authorList>
            <person name="Afonso C.L."/>
            <person name="Miller P.J."/>
            <person name="Scott M.A."/>
            <person name="Spackman E."/>
            <person name="Goraichik I."/>
            <person name="Dimitrov K.M."/>
            <person name="Suarez D.L."/>
            <person name="Swayne D.E."/>
        </authorList>
    </citation>
    <scope>NUCLEOTIDE SEQUENCE [LARGE SCALE GENOMIC DNA]</scope>
    <source>
        <strain evidence="3">XA(T)</strain>
    </source>
</reference>
<proteinExistence type="predicted"/>
<dbReference type="PROSITE" id="PS50977">
    <property type="entry name" value="HTH_TETR_2"/>
    <property type="match status" value="1"/>
</dbReference>
<keyword evidence="3" id="KW-1185">Reference proteome</keyword>
<evidence type="ECO:0000256" key="1">
    <source>
        <dbReference type="ARBA" id="ARBA00023125"/>
    </source>
</evidence>
<dbReference type="STRING" id="1619308.B5808_07055"/>
<name>A0A1X9LKJ9_9MICO</name>
<dbReference type="Gene3D" id="1.10.357.10">
    <property type="entry name" value="Tetracycline Repressor, domain 2"/>
    <property type="match status" value="1"/>
</dbReference>
<keyword evidence="1" id="KW-0238">DNA-binding</keyword>
<accession>A0A1X9LKJ9</accession>
<dbReference type="AlphaFoldDB" id="A0A1X9LKJ9"/>
<sequence length="183" mass="20231">MQEALFTLLAEHDLADITVSQLCREADVHRTTFYGHYPTIEAFASDVFADMLDSLADVGGSPEAFDDVDADAVSSAYDVALIDELQHILENRAVYRRLFALTNDAGFRRTLSKRMRARADLAVEVWRRHDLALASDPAVLAAHIAGGLVGALELWATSDRTDVEVFAAAVVDTMPPWWPRVSR</sequence>
<gene>
    <name evidence="2" type="ORF">B5808_07055</name>
</gene>
<evidence type="ECO:0000313" key="3">
    <source>
        <dbReference type="Proteomes" id="UP000192775"/>
    </source>
</evidence>
<dbReference type="GO" id="GO:0003677">
    <property type="term" value="F:DNA binding"/>
    <property type="evidence" value="ECO:0007669"/>
    <property type="project" value="UniProtKB-UniRule"/>
</dbReference>
<dbReference type="SUPFAM" id="SSF46689">
    <property type="entry name" value="Homeodomain-like"/>
    <property type="match status" value="1"/>
</dbReference>
<protein>
    <submittedName>
        <fullName evidence="2">Uncharacterized protein</fullName>
    </submittedName>
</protein>
<dbReference type="KEGG" id="cphy:B5808_07055"/>